<dbReference type="InParanoid" id="D2V473"/>
<dbReference type="GeneID" id="8849789"/>
<gene>
    <name evidence="3" type="ORF">NAEGRDRAFT_63620</name>
</gene>
<dbReference type="AlphaFoldDB" id="D2V473"/>
<dbReference type="KEGG" id="ngr:NAEGRDRAFT_63620"/>
<dbReference type="RefSeq" id="XP_002681076.1">
    <property type="nucleotide sequence ID" value="XM_002681030.1"/>
</dbReference>
<keyword evidence="4" id="KW-1185">Reference proteome</keyword>
<dbReference type="Proteomes" id="UP000006671">
    <property type="component" value="Unassembled WGS sequence"/>
</dbReference>
<keyword evidence="1" id="KW-0175">Coiled coil</keyword>
<accession>D2V473</accession>
<evidence type="ECO:0000256" key="1">
    <source>
        <dbReference type="SAM" id="Coils"/>
    </source>
</evidence>
<evidence type="ECO:0000313" key="3">
    <source>
        <dbReference type="EMBL" id="EFC48332.1"/>
    </source>
</evidence>
<organism evidence="4">
    <name type="scientific">Naegleria gruberi</name>
    <name type="common">Amoeba</name>
    <dbReference type="NCBI Taxonomy" id="5762"/>
    <lineage>
        <taxon>Eukaryota</taxon>
        <taxon>Discoba</taxon>
        <taxon>Heterolobosea</taxon>
        <taxon>Tetramitia</taxon>
        <taxon>Eutetramitia</taxon>
        <taxon>Vahlkampfiidae</taxon>
        <taxon>Naegleria</taxon>
    </lineage>
</organism>
<proteinExistence type="predicted"/>
<keyword evidence="2" id="KW-0472">Membrane</keyword>
<evidence type="ECO:0000256" key="2">
    <source>
        <dbReference type="SAM" id="Phobius"/>
    </source>
</evidence>
<dbReference type="OrthoDB" id="10260218at2759"/>
<name>D2V473_NAEGR</name>
<keyword evidence="2" id="KW-1133">Transmembrane helix</keyword>
<dbReference type="EMBL" id="GG738851">
    <property type="protein sequence ID" value="EFC48332.1"/>
    <property type="molecule type" value="Genomic_DNA"/>
</dbReference>
<evidence type="ECO:0000313" key="4">
    <source>
        <dbReference type="Proteomes" id="UP000006671"/>
    </source>
</evidence>
<dbReference type="VEuPathDB" id="AmoebaDB:NAEGRDRAFT_63620"/>
<feature type="transmembrane region" description="Helical" evidence="2">
    <location>
        <begin position="109"/>
        <end position="133"/>
    </location>
</feature>
<sequence length="289" mass="33387">MQTSLVNKSLRVARAATGRASCCSLLNNNSSGIVMMMMMNRLVQQGNHRDFSKLSQIVHSSLSSSEPEMKITQEQLKAALERKKLEQEQRIAHNKKQEKERRKERNREFFKWVGLFSALFFGIMVYHLAWLWAPEIEGALKDSLIYYFRDSKTLTQLFLSVFDESKKLTHRTHLENVMATLRTSIRVANSGTFIQEFGTLQTCKCLLELVSTNQLTETIGQIYQQKVNEEENDLSKLAFVTLNSFLKHLTHHPEIINNISYLVLNGKEENLEIKERALHGIHTIVIFKL</sequence>
<feature type="coiled-coil region" evidence="1">
    <location>
        <begin position="69"/>
        <end position="105"/>
    </location>
</feature>
<keyword evidence="2" id="KW-0812">Transmembrane</keyword>
<protein>
    <submittedName>
        <fullName evidence="3">Predicted protein</fullName>
    </submittedName>
</protein>
<reference evidence="3 4" key="1">
    <citation type="journal article" date="2010" name="Cell">
        <title>The genome of Naegleria gruberi illuminates early eukaryotic versatility.</title>
        <authorList>
            <person name="Fritz-Laylin L.K."/>
            <person name="Prochnik S.E."/>
            <person name="Ginger M.L."/>
            <person name="Dacks J.B."/>
            <person name="Carpenter M.L."/>
            <person name="Field M.C."/>
            <person name="Kuo A."/>
            <person name="Paredez A."/>
            <person name="Chapman J."/>
            <person name="Pham J."/>
            <person name="Shu S."/>
            <person name="Neupane R."/>
            <person name="Cipriano M."/>
            <person name="Mancuso J."/>
            <person name="Tu H."/>
            <person name="Salamov A."/>
            <person name="Lindquist E."/>
            <person name="Shapiro H."/>
            <person name="Lucas S."/>
            <person name="Grigoriev I.V."/>
            <person name="Cande W.Z."/>
            <person name="Fulton C."/>
            <person name="Rokhsar D.S."/>
            <person name="Dawson S.C."/>
        </authorList>
    </citation>
    <scope>NUCLEOTIDE SEQUENCE [LARGE SCALE GENOMIC DNA]</scope>
    <source>
        <strain evidence="3 4">NEG-M</strain>
    </source>
</reference>